<dbReference type="SMART" id="SM00308">
    <property type="entry name" value="LH2"/>
    <property type="match status" value="1"/>
</dbReference>
<evidence type="ECO:0000256" key="2">
    <source>
        <dbReference type="SAM" id="Phobius"/>
    </source>
</evidence>
<dbReference type="GO" id="GO:0005262">
    <property type="term" value="F:calcium channel activity"/>
    <property type="evidence" value="ECO:0007669"/>
    <property type="project" value="TreeGrafter"/>
</dbReference>
<protein>
    <recommendedName>
        <fullName evidence="3">PLAT domain-containing protein</fullName>
    </recommendedName>
</protein>
<dbReference type="GO" id="GO:0016020">
    <property type="term" value="C:membrane"/>
    <property type="evidence" value="ECO:0007669"/>
    <property type="project" value="TreeGrafter"/>
</dbReference>
<evidence type="ECO:0000313" key="5">
    <source>
        <dbReference type="Proteomes" id="UP000663874"/>
    </source>
</evidence>
<dbReference type="InterPro" id="IPR001024">
    <property type="entry name" value="PLAT/LH2_dom"/>
</dbReference>
<feature type="transmembrane region" description="Helical" evidence="2">
    <location>
        <begin position="105"/>
        <end position="124"/>
    </location>
</feature>
<dbReference type="AlphaFoldDB" id="A0A820E895"/>
<dbReference type="GO" id="GO:0050982">
    <property type="term" value="P:detection of mechanical stimulus"/>
    <property type="evidence" value="ECO:0007669"/>
    <property type="project" value="TreeGrafter"/>
</dbReference>
<dbReference type="InterPro" id="IPR036392">
    <property type="entry name" value="PLAT/LH2_dom_sf"/>
</dbReference>
<dbReference type="PANTHER" id="PTHR10877">
    <property type="entry name" value="POLYCYSTIN FAMILY MEMBER"/>
    <property type="match status" value="1"/>
</dbReference>
<accession>A0A820E895</accession>
<evidence type="ECO:0000313" key="4">
    <source>
        <dbReference type="EMBL" id="CAF4243164.1"/>
    </source>
</evidence>
<feature type="non-terminal residue" evidence="4">
    <location>
        <position position="1"/>
    </location>
</feature>
<proteinExistence type="predicted"/>
<comment type="caution">
    <text evidence="1">Lacks conserved residue(s) required for the propagation of feature annotation.</text>
</comment>
<feature type="transmembrane region" description="Helical" evidence="2">
    <location>
        <begin position="136"/>
        <end position="154"/>
    </location>
</feature>
<keyword evidence="2" id="KW-0812">Transmembrane</keyword>
<sequence>MLGNLHNESLYKYFINNEQTSGHQSLIFGLRELNSTEIFQFCLENSSIINPSITNQPFYFTSNYELRIYTSACYYLDKNNQWKSDELIVGSLTNHYQIQCFSNHLTSFAGGFIILPAPINWNYVFTNADFMKNKTVYLTIIFVSIIYIILMIYARFNDKKDIEKLGVTPLLDNYKLDQYFYQILVFTGQRINAGTESKVHFILSGDNDETHIKTKKTKKLIFRSLGLLNYIRIWHDNSGKGSSASWFLKYIIVTDLQTMEKFHFISQRWFAVEKDDGFIERILSVASEMEKRAFFYILSKKAYHSVSDGYLWFSIFSRPP</sequence>
<dbReference type="SUPFAM" id="SSF49723">
    <property type="entry name" value="Lipase/lipooxygenase domain (PLAT/LH2 domain)"/>
    <property type="match status" value="1"/>
</dbReference>
<dbReference type="Proteomes" id="UP000663874">
    <property type="component" value="Unassembled WGS sequence"/>
</dbReference>
<reference evidence="4" key="1">
    <citation type="submission" date="2021-02" db="EMBL/GenBank/DDBJ databases">
        <authorList>
            <person name="Nowell W R."/>
        </authorList>
    </citation>
    <scope>NUCLEOTIDE SEQUENCE</scope>
</reference>
<evidence type="ECO:0000259" key="3">
    <source>
        <dbReference type="PROSITE" id="PS50095"/>
    </source>
</evidence>
<dbReference type="EMBL" id="CAJOBE010021323">
    <property type="protein sequence ID" value="CAF4243164.1"/>
    <property type="molecule type" value="Genomic_DNA"/>
</dbReference>
<name>A0A820E895_9BILA</name>
<gene>
    <name evidence="4" type="ORF">FNK824_LOCUS38263</name>
</gene>
<dbReference type="InterPro" id="IPR051223">
    <property type="entry name" value="Polycystin"/>
</dbReference>
<organism evidence="4 5">
    <name type="scientific">Rotaria sordida</name>
    <dbReference type="NCBI Taxonomy" id="392033"/>
    <lineage>
        <taxon>Eukaryota</taxon>
        <taxon>Metazoa</taxon>
        <taxon>Spiralia</taxon>
        <taxon>Gnathifera</taxon>
        <taxon>Rotifera</taxon>
        <taxon>Eurotatoria</taxon>
        <taxon>Bdelloidea</taxon>
        <taxon>Philodinida</taxon>
        <taxon>Philodinidae</taxon>
        <taxon>Rotaria</taxon>
    </lineage>
</organism>
<dbReference type="PANTHER" id="PTHR10877:SF150">
    <property type="entry name" value="REJ DOMAIN-CONTAINING PROTEIN"/>
    <property type="match status" value="1"/>
</dbReference>
<keyword evidence="2" id="KW-1133">Transmembrane helix</keyword>
<dbReference type="Pfam" id="PF01477">
    <property type="entry name" value="PLAT"/>
    <property type="match status" value="1"/>
</dbReference>
<keyword evidence="2" id="KW-0472">Membrane</keyword>
<dbReference type="PROSITE" id="PS50095">
    <property type="entry name" value="PLAT"/>
    <property type="match status" value="1"/>
</dbReference>
<evidence type="ECO:0000256" key="1">
    <source>
        <dbReference type="PROSITE-ProRule" id="PRU00152"/>
    </source>
</evidence>
<feature type="domain" description="PLAT" evidence="3">
    <location>
        <begin position="179"/>
        <end position="284"/>
    </location>
</feature>
<comment type="caution">
    <text evidence="4">The sequence shown here is derived from an EMBL/GenBank/DDBJ whole genome shotgun (WGS) entry which is preliminary data.</text>
</comment>
<dbReference type="Gene3D" id="2.60.60.20">
    <property type="entry name" value="PLAT/LH2 domain"/>
    <property type="match status" value="1"/>
</dbReference>